<dbReference type="EMBL" id="RXGA01000001">
    <property type="protein sequence ID" value="RWX74197.1"/>
    <property type="molecule type" value="Genomic_DNA"/>
</dbReference>
<dbReference type="InterPro" id="IPR049177">
    <property type="entry name" value="MgtC_SapB_SrpB_YhiD_N"/>
</dbReference>
<evidence type="ECO:0000256" key="3">
    <source>
        <dbReference type="ARBA" id="ARBA00022692"/>
    </source>
</evidence>
<feature type="transmembrane region" description="Helical" evidence="6">
    <location>
        <begin position="108"/>
        <end position="128"/>
    </location>
</feature>
<name>A0A444L9D2_METS7</name>
<feature type="domain" description="MgtC/SapB/SrpB/YhiD N-terminal" evidence="7">
    <location>
        <begin position="12"/>
        <end position="130"/>
    </location>
</feature>
<evidence type="ECO:0000256" key="5">
    <source>
        <dbReference type="ARBA" id="ARBA00023136"/>
    </source>
</evidence>
<evidence type="ECO:0000256" key="6">
    <source>
        <dbReference type="SAM" id="Phobius"/>
    </source>
</evidence>
<evidence type="ECO:0000259" key="7">
    <source>
        <dbReference type="Pfam" id="PF02308"/>
    </source>
</evidence>
<evidence type="ECO:0000256" key="1">
    <source>
        <dbReference type="ARBA" id="ARBA00004651"/>
    </source>
</evidence>
<sequence length="209" mass="22535">MEIFSIVAKVVATFILALIFGIQRQRSFKPAGFGIYVFVAMAACGLSIVALDEVQEGAVPLLAAIVTATGFLGAGALIKTSNKVFGFTTAASIWFFACFGVIMALGEYAVAGTLYALVLASLALDKALDRKGIGTQEKVTVYTSEIVDPCEVEGEIAECTKNFRFEGIEEDKESGRMALTYTIYGRKDCIPLLASRLRSKKWFNALKGE</sequence>
<comment type="caution">
    <text evidence="8">The sequence shown here is derived from an EMBL/GenBank/DDBJ whole genome shotgun (WGS) entry which is preliminary data.</text>
</comment>
<dbReference type="Proteomes" id="UP000288215">
    <property type="component" value="Unassembled WGS sequence"/>
</dbReference>
<evidence type="ECO:0000256" key="2">
    <source>
        <dbReference type="ARBA" id="ARBA00022475"/>
    </source>
</evidence>
<accession>A0A444L9D2</accession>
<dbReference type="PRINTS" id="PR01837">
    <property type="entry name" value="MGTCSAPBPROT"/>
</dbReference>
<feature type="transmembrane region" description="Helical" evidence="6">
    <location>
        <begin position="6"/>
        <end position="22"/>
    </location>
</feature>
<dbReference type="PANTHER" id="PTHR33778">
    <property type="entry name" value="PROTEIN MGTC"/>
    <property type="match status" value="1"/>
</dbReference>
<dbReference type="GO" id="GO:0005886">
    <property type="term" value="C:plasma membrane"/>
    <property type="evidence" value="ECO:0007669"/>
    <property type="project" value="UniProtKB-SubCell"/>
</dbReference>
<evidence type="ECO:0000313" key="8">
    <source>
        <dbReference type="EMBL" id="RWX74197.1"/>
    </source>
</evidence>
<feature type="transmembrane region" description="Helical" evidence="6">
    <location>
        <begin position="34"/>
        <end position="51"/>
    </location>
</feature>
<dbReference type="PANTHER" id="PTHR33778:SF1">
    <property type="entry name" value="MAGNESIUM TRANSPORTER YHID-RELATED"/>
    <property type="match status" value="1"/>
</dbReference>
<keyword evidence="5 6" id="KW-0472">Membrane</keyword>
<protein>
    <recommendedName>
        <fullName evidence="7">MgtC/SapB/SrpB/YhiD N-terminal domain-containing protein</fullName>
    </recommendedName>
</protein>
<reference evidence="8 9" key="1">
    <citation type="submission" date="2018-12" db="EMBL/GenBank/DDBJ databases">
        <title>The complete genome of the methanogenic archaea of the candidate phylum Verstraetearchaeota, obtained from the metagenome of underground thermal water.</title>
        <authorList>
            <person name="Kadnikov V.V."/>
            <person name="Mardanov A.V."/>
            <person name="Beletsky A.V."/>
            <person name="Karnachuk O.V."/>
            <person name="Ravin N.V."/>
        </authorList>
    </citation>
    <scope>NUCLEOTIDE SEQUENCE [LARGE SCALE GENOMIC DNA]</scope>
    <source>
        <strain evidence="8">Ch88</strain>
    </source>
</reference>
<keyword evidence="3 6" id="KW-0812">Transmembrane</keyword>
<organism evidence="8 9">
    <name type="scientific">Methanosuratincola subterraneus</name>
    <dbReference type="NCBI Taxonomy" id="2593994"/>
    <lineage>
        <taxon>Archaea</taxon>
        <taxon>Thermoproteota</taxon>
        <taxon>Methanosuratincolia</taxon>
        <taxon>Candidatus Methanomethylicales</taxon>
        <taxon>Candidatus Methanomethylicaceae</taxon>
        <taxon>Candidatus Methanosuratincola (ex Vanwonterghem et al. 2016)</taxon>
    </lineage>
</organism>
<keyword evidence="4 6" id="KW-1133">Transmembrane helix</keyword>
<feature type="transmembrane region" description="Helical" evidence="6">
    <location>
        <begin position="57"/>
        <end position="77"/>
    </location>
</feature>
<dbReference type="AlphaFoldDB" id="A0A444L9D2"/>
<dbReference type="InterPro" id="IPR003416">
    <property type="entry name" value="MgtC/SapB/SrpB/YhiD_fam"/>
</dbReference>
<keyword evidence="2" id="KW-1003">Cell membrane</keyword>
<dbReference type="Pfam" id="PF02308">
    <property type="entry name" value="MgtC"/>
    <property type="match status" value="1"/>
</dbReference>
<evidence type="ECO:0000313" key="9">
    <source>
        <dbReference type="Proteomes" id="UP000288215"/>
    </source>
</evidence>
<gene>
    <name evidence="8" type="ORF">Metus_0222</name>
</gene>
<proteinExistence type="predicted"/>
<evidence type="ECO:0000256" key="4">
    <source>
        <dbReference type="ARBA" id="ARBA00022989"/>
    </source>
</evidence>
<comment type="subcellular location">
    <subcellularLocation>
        <location evidence="1">Cell membrane</location>
        <topology evidence="1">Multi-pass membrane protein</topology>
    </subcellularLocation>
</comment>